<keyword evidence="3" id="KW-1185">Reference proteome</keyword>
<dbReference type="Proteomes" id="UP001597641">
    <property type="component" value="Unassembled WGS sequence"/>
</dbReference>
<proteinExistence type="predicted"/>
<dbReference type="InterPro" id="IPR001173">
    <property type="entry name" value="Glyco_trans_2-like"/>
</dbReference>
<accession>A0ABW6BVL0</accession>
<dbReference type="SUPFAM" id="SSF53448">
    <property type="entry name" value="Nucleotide-diphospho-sugar transferases"/>
    <property type="match status" value="1"/>
</dbReference>
<dbReference type="CDD" id="cd00761">
    <property type="entry name" value="Glyco_tranf_GTA_type"/>
    <property type="match status" value="1"/>
</dbReference>
<name>A0ABW6BVL0_9BACT</name>
<dbReference type="Pfam" id="PF00535">
    <property type="entry name" value="Glycos_transf_2"/>
    <property type="match status" value="1"/>
</dbReference>
<dbReference type="EMBL" id="JBHUOX010000007">
    <property type="protein sequence ID" value="MFD3000909.1"/>
    <property type="molecule type" value="Genomic_DNA"/>
</dbReference>
<evidence type="ECO:0000313" key="3">
    <source>
        <dbReference type="Proteomes" id="UP001597641"/>
    </source>
</evidence>
<dbReference type="InterPro" id="IPR029044">
    <property type="entry name" value="Nucleotide-diphossugar_trans"/>
</dbReference>
<organism evidence="2 3">
    <name type="scientific">Pontibacter toksunensis</name>
    <dbReference type="NCBI Taxonomy" id="1332631"/>
    <lineage>
        <taxon>Bacteria</taxon>
        <taxon>Pseudomonadati</taxon>
        <taxon>Bacteroidota</taxon>
        <taxon>Cytophagia</taxon>
        <taxon>Cytophagales</taxon>
        <taxon>Hymenobacteraceae</taxon>
        <taxon>Pontibacter</taxon>
    </lineage>
</organism>
<feature type="domain" description="Glycosyltransferase 2-like" evidence="1">
    <location>
        <begin position="8"/>
        <end position="122"/>
    </location>
</feature>
<sequence length="305" mass="35069">MSHSPLVSVIIAFLNEEKFLAEAVESVLSQDYPHWELLLVDDGSTDKSTTMAKEYEASFPGKIIYCEHEGHSNRGLSASRNHGIAQAKGELVAFLDADDVWLPSKLTQQVSIFKKHPQVGMVAEASNYWYSWNKPDADDVVIPVGAPQDRVYQPKELLYYLYPLSEGAAPCPSGLMLTKEAINRVGGFEEHFRGKYQLYEDQGFLNKVYLRESVFVSASCHNLYRQRAGSIVQWVHADGHYHHVRQYFLKWFDGYLQQQVEDRGIDKLLKKALRPYRHPKLHYLTHVLPARMKQLFLKKNLMLLK</sequence>
<evidence type="ECO:0000259" key="1">
    <source>
        <dbReference type="Pfam" id="PF00535"/>
    </source>
</evidence>
<reference evidence="3" key="1">
    <citation type="journal article" date="2019" name="Int. J. Syst. Evol. Microbiol.">
        <title>The Global Catalogue of Microorganisms (GCM) 10K type strain sequencing project: providing services to taxonomists for standard genome sequencing and annotation.</title>
        <authorList>
            <consortium name="The Broad Institute Genomics Platform"/>
            <consortium name="The Broad Institute Genome Sequencing Center for Infectious Disease"/>
            <person name="Wu L."/>
            <person name="Ma J."/>
        </authorList>
    </citation>
    <scope>NUCLEOTIDE SEQUENCE [LARGE SCALE GENOMIC DNA]</scope>
    <source>
        <strain evidence="3">KCTC 23984</strain>
    </source>
</reference>
<comment type="caution">
    <text evidence="2">The sequence shown here is derived from an EMBL/GenBank/DDBJ whole genome shotgun (WGS) entry which is preliminary data.</text>
</comment>
<dbReference type="PANTHER" id="PTHR22916">
    <property type="entry name" value="GLYCOSYLTRANSFERASE"/>
    <property type="match status" value="1"/>
</dbReference>
<dbReference type="Gene3D" id="3.90.550.10">
    <property type="entry name" value="Spore Coat Polysaccharide Biosynthesis Protein SpsA, Chain A"/>
    <property type="match status" value="1"/>
</dbReference>
<gene>
    <name evidence="2" type="ORF">ACFS7Z_11090</name>
</gene>
<dbReference type="RefSeq" id="WP_377484434.1">
    <property type="nucleotide sequence ID" value="NZ_JBHUOX010000007.1"/>
</dbReference>
<protein>
    <submittedName>
        <fullName evidence="2">Glycosyltransferase family 2 protein</fullName>
    </submittedName>
</protein>
<evidence type="ECO:0000313" key="2">
    <source>
        <dbReference type="EMBL" id="MFD3000909.1"/>
    </source>
</evidence>